<keyword evidence="1" id="KW-0732">Signal</keyword>
<feature type="chain" id="PRO_5015509217" description="DUF2865 domain-containing protein" evidence="1">
    <location>
        <begin position="24"/>
        <end position="300"/>
    </location>
</feature>
<gene>
    <name evidence="2" type="ORF">C6569_01230</name>
</gene>
<sequence length="300" mass="32262">MFRVFGIVAVLGLACLSISGSVAEDRDEFYAIARGESGRRAAPAAPGGWFGQRQAPTVAHLPAGRAPRQMNTRPTRQGQALAGADGSSRAFCVRSCDGYFFPVGPATGGAGRTAQAEACGAMCPGASVRLYPARNGAIETARSETGQLYGATATAFRYRERLVPGCSCQANVTQGLARLALAKDHTLRTGDVVVTDQGVRVFRAGGRFPHQPRDFVTARAYGRLSPDMRRRVEEIETARLPERLRYAGIAPASTTDTFARASRLEGLREMTALRGPVRQIAIERQTAPRMMRAPLPPRRS</sequence>
<dbReference type="AlphaFoldDB" id="A0A2S0N6P8"/>
<dbReference type="RefSeq" id="WP_106747135.1">
    <property type="nucleotide sequence ID" value="NZ_CP027668.1"/>
</dbReference>
<protein>
    <recommendedName>
        <fullName evidence="4">DUF2865 domain-containing protein</fullName>
    </recommendedName>
</protein>
<proteinExistence type="predicted"/>
<dbReference type="Proteomes" id="UP000237889">
    <property type="component" value="Chromosome"/>
</dbReference>
<dbReference type="InterPro" id="IPR021293">
    <property type="entry name" value="DUF2865"/>
</dbReference>
<dbReference type="EMBL" id="CP027668">
    <property type="protein sequence ID" value="AVO43805.1"/>
    <property type="molecule type" value="Genomic_DNA"/>
</dbReference>
<evidence type="ECO:0000313" key="3">
    <source>
        <dbReference type="Proteomes" id="UP000237889"/>
    </source>
</evidence>
<reference evidence="2 3" key="1">
    <citation type="submission" date="2018-03" db="EMBL/GenBank/DDBJ databases">
        <title>Genome sequencing of Phreatobacter sp.</title>
        <authorList>
            <person name="Kim S.-J."/>
            <person name="Heo J."/>
            <person name="Kwon S.-W."/>
        </authorList>
    </citation>
    <scope>NUCLEOTIDE SEQUENCE [LARGE SCALE GENOMIC DNA]</scope>
    <source>
        <strain evidence="2 3">S-12</strain>
    </source>
</reference>
<dbReference type="OrthoDB" id="7850882at2"/>
<evidence type="ECO:0000313" key="2">
    <source>
        <dbReference type="EMBL" id="AVO43805.1"/>
    </source>
</evidence>
<name>A0A2S0N6P8_9HYPH</name>
<dbReference type="PROSITE" id="PS51257">
    <property type="entry name" value="PROKAR_LIPOPROTEIN"/>
    <property type="match status" value="1"/>
</dbReference>
<accession>A0A2S0N6P8</accession>
<evidence type="ECO:0008006" key="4">
    <source>
        <dbReference type="Google" id="ProtNLM"/>
    </source>
</evidence>
<feature type="signal peptide" evidence="1">
    <location>
        <begin position="1"/>
        <end position="23"/>
    </location>
</feature>
<keyword evidence="3" id="KW-1185">Reference proteome</keyword>
<dbReference type="Pfam" id="PF11064">
    <property type="entry name" value="DUF2865"/>
    <property type="match status" value="1"/>
</dbReference>
<organism evidence="2 3">
    <name type="scientific">Phreatobacter cathodiphilus</name>
    <dbReference type="NCBI Taxonomy" id="1868589"/>
    <lineage>
        <taxon>Bacteria</taxon>
        <taxon>Pseudomonadati</taxon>
        <taxon>Pseudomonadota</taxon>
        <taxon>Alphaproteobacteria</taxon>
        <taxon>Hyphomicrobiales</taxon>
        <taxon>Phreatobacteraceae</taxon>
        <taxon>Phreatobacter</taxon>
    </lineage>
</organism>
<evidence type="ECO:0000256" key="1">
    <source>
        <dbReference type="SAM" id="SignalP"/>
    </source>
</evidence>
<dbReference type="KEGG" id="phr:C6569_01230"/>